<evidence type="ECO:0000259" key="13">
    <source>
        <dbReference type="Pfam" id="PF02214"/>
    </source>
</evidence>
<dbReference type="Pfam" id="PF02214">
    <property type="entry name" value="BTB_2"/>
    <property type="match status" value="1"/>
</dbReference>
<dbReference type="GO" id="GO:0001508">
    <property type="term" value="P:action potential"/>
    <property type="evidence" value="ECO:0007669"/>
    <property type="project" value="TreeGrafter"/>
</dbReference>
<evidence type="ECO:0000256" key="4">
    <source>
        <dbReference type="ARBA" id="ARBA00022692"/>
    </source>
</evidence>
<keyword evidence="14" id="KW-1185">Reference proteome</keyword>
<feature type="domain" description="Ion transport" evidence="12">
    <location>
        <begin position="121"/>
        <end position="222"/>
    </location>
</feature>
<keyword evidence="5" id="KW-0631">Potassium channel</keyword>
<organism evidence="14 15">
    <name type="scientific">Romanomermis culicivorax</name>
    <name type="common">Nematode worm</name>
    <dbReference type="NCBI Taxonomy" id="13658"/>
    <lineage>
        <taxon>Eukaryota</taxon>
        <taxon>Metazoa</taxon>
        <taxon>Ecdysozoa</taxon>
        <taxon>Nematoda</taxon>
        <taxon>Enoplea</taxon>
        <taxon>Dorylaimia</taxon>
        <taxon>Mermithida</taxon>
        <taxon>Mermithoidea</taxon>
        <taxon>Mermithidae</taxon>
        <taxon>Romanomermis</taxon>
    </lineage>
</organism>
<proteinExistence type="predicted"/>
<dbReference type="PRINTS" id="PR01491">
    <property type="entry name" value="KVCHANNEL"/>
</dbReference>
<dbReference type="Gene3D" id="3.30.710.10">
    <property type="entry name" value="Potassium Channel Kv1.1, Chain A"/>
    <property type="match status" value="1"/>
</dbReference>
<evidence type="ECO:0000256" key="5">
    <source>
        <dbReference type="ARBA" id="ARBA00022826"/>
    </source>
</evidence>
<dbReference type="PANTHER" id="PTHR11537:SF254">
    <property type="entry name" value="POTASSIUM VOLTAGE-GATED CHANNEL PROTEIN SHAB"/>
    <property type="match status" value="1"/>
</dbReference>
<evidence type="ECO:0000259" key="12">
    <source>
        <dbReference type="Pfam" id="PF00520"/>
    </source>
</evidence>
<evidence type="ECO:0000256" key="1">
    <source>
        <dbReference type="ARBA" id="ARBA00004141"/>
    </source>
</evidence>
<evidence type="ECO:0000256" key="11">
    <source>
        <dbReference type="SAM" id="Phobius"/>
    </source>
</evidence>
<dbReference type="AlphaFoldDB" id="A0A915JEG7"/>
<reference evidence="15" key="1">
    <citation type="submission" date="2022-11" db="UniProtKB">
        <authorList>
            <consortium name="WormBaseParasite"/>
        </authorList>
    </citation>
    <scope>IDENTIFICATION</scope>
</reference>
<dbReference type="GO" id="GO:0005249">
    <property type="term" value="F:voltage-gated potassium channel activity"/>
    <property type="evidence" value="ECO:0007669"/>
    <property type="project" value="InterPro"/>
</dbReference>
<sequence length="223" mass="26142">MTVQRSTFRQTHPQGLFVLALFDGMERNGSSTASNVQPENPLSIRKDDCNFLESDRRSAFEGIQYFYQSLGRLRRPETVPIDIFMDEVRFFDLDRSIIDKFLIVEGRQLLLELEIIGIDWSNPFSVIDFVCTCWFSCESHERKIYESDLFFQNAALRVFRVFKLSRYSNGLRILGKTIKASLEELFLLLFFMMIALVIFSTAIYCVEDHKNFESIPEAFWFTI</sequence>
<dbReference type="Gene3D" id="1.10.287.70">
    <property type="match status" value="1"/>
</dbReference>
<keyword evidence="10" id="KW-0407">Ion channel</keyword>
<evidence type="ECO:0000256" key="7">
    <source>
        <dbReference type="ARBA" id="ARBA00022989"/>
    </source>
</evidence>
<keyword evidence="7 11" id="KW-1133">Transmembrane helix</keyword>
<keyword evidence="9 11" id="KW-0472">Membrane</keyword>
<protein>
    <submittedName>
        <fullName evidence="15">Ion transport domain-containing protein</fullName>
    </submittedName>
</protein>
<dbReference type="InterPro" id="IPR005821">
    <property type="entry name" value="Ion_trans_dom"/>
</dbReference>
<keyword evidence="4 11" id="KW-0812">Transmembrane</keyword>
<feature type="transmembrane region" description="Helical" evidence="11">
    <location>
        <begin position="185"/>
        <end position="204"/>
    </location>
</feature>
<evidence type="ECO:0000313" key="15">
    <source>
        <dbReference type="WBParaSite" id="nRc.2.0.1.t24915-RA"/>
    </source>
</evidence>
<dbReference type="InterPro" id="IPR003968">
    <property type="entry name" value="K_chnl_volt-dep_Kv"/>
</dbReference>
<dbReference type="Gene3D" id="1.10.287.930">
    <property type="entry name" value="Mammalian shaker kv1.2 potassium channel- beta subunit complex"/>
    <property type="match status" value="1"/>
</dbReference>
<evidence type="ECO:0000256" key="9">
    <source>
        <dbReference type="ARBA" id="ARBA00023136"/>
    </source>
</evidence>
<name>A0A915JEG7_ROMCU</name>
<dbReference type="GO" id="GO:0051260">
    <property type="term" value="P:protein homooligomerization"/>
    <property type="evidence" value="ECO:0007669"/>
    <property type="project" value="InterPro"/>
</dbReference>
<keyword evidence="8" id="KW-0406">Ion transport</keyword>
<evidence type="ECO:0000256" key="10">
    <source>
        <dbReference type="ARBA" id="ARBA00023303"/>
    </source>
</evidence>
<dbReference type="PANTHER" id="PTHR11537">
    <property type="entry name" value="VOLTAGE-GATED POTASSIUM CHANNEL"/>
    <property type="match status" value="1"/>
</dbReference>
<accession>A0A915JEG7</accession>
<dbReference type="SUPFAM" id="SSF54695">
    <property type="entry name" value="POZ domain"/>
    <property type="match status" value="1"/>
</dbReference>
<evidence type="ECO:0000256" key="8">
    <source>
        <dbReference type="ARBA" id="ARBA00023065"/>
    </source>
</evidence>
<evidence type="ECO:0000256" key="6">
    <source>
        <dbReference type="ARBA" id="ARBA00022958"/>
    </source>
</evidence>
<dbReference type="SUPFAM" id="SSF81324">
    <property type="entry name" value="Voltage-gated potassium channels"/>
    <property type="match status" value="1"/>
</dbReference>
<dbReference type="InterPro" id="IPR028325">
    <property type="entry name" value="VG_K_chnl"/>
</dbReference>
<feature type="domain" description="Potassium channel tetramerisation-type BTB" evidence="13">
    <location>
        <begin position="46"/>
        <end position="100"/>
    </location>
</feature>
<dbReference type="WBParaSite" id="nRc.2.0.1.t24915-RA">
    <property type="protein sequence ID" value="nRc.2.0.1.t24915-RA"/>
    <property type="gene ID" value="nRc.2.0.1.g24915"/>
</dbReference>
<dbReference type="InterPro" id="IPR003131">
    <property type="entry name" value="T1-type_BTB"/>
</dbReference>
<evidence type="ECO:0000313" key="14">
    <source>
        <dbReference type="Proteomes" id="UP000887565"/>
    </source>
</evidence>
<keyword evidence="6" id="KW-0630">Potassium</keyword>
<dbReference type="GO" id="GO:0008076">
    <property type="term" value="C:voltage-gated potassium channel complex"/>
    <property type="evidence" value="ECO:0007669"/>
    <property type="project" value="InterPro"/>
</dbReference>
<dbReference type="Proteomes" id="UP000887565">
    <property type="component" value="Unplaced"/>
</dbReference>
<keyword evidence="3" id="KW-0633">Potassium transport</keyword>
<keyword evidence="2" id="KW-0813">Transport</keyword>
<dbReference type="Pfam" id="PF00520">
    <property type="entry name" value="Ion_trans"/>
    <property type="match status" value="1"/>
</dbReference>
<evidence type="ECO:0000256" key="2">
    <source>
        <dbReference type="ARBA" id="ARBA00022448"/>
    </source>
</evidence>
<evidence type="ECO:0000256" key="3">
    <source>
        <dbReference type="ARBA" id="ARBA00022538"/>
    </source>
</evidence>
<comment type="subcellular location">
    <subcellularLocation>
        <location evidence="1">Membrane</location>
        <topology evidence="1">Multi-pass membrane protein</topology>
    </subcellularLocation>
</comment>
<dbReference type="InterPro" id="IPR011333">
    <property type="entry name" value="SKP1/BTB/POZ_sf"/>
</dbReference>